<proteinExistence type="predicted"/>
<dbReference type="Proteomes" id="UP000460875">
    <property type="component" value="Unassembled WGS sequence"/>
</dbReference>
<name>A0A8T5ZH02_ECOLX</name>
<comment type="caution">
    <text evidence="1">The sequence shown here is derived from an EMBL/GenBank/DDBJ whole genome shotgun (WGS) entry which is preliminary data.</text>
</comment>
<evidence type="ECO:0000313" key="2">
    <source>
        <dbReference type="Proteomes" id="UP000460875"/>
    </source>
</evidence>
<dbReference type="AlphaFoldDB" id="A0A8T5ZH02"/>
<reference evidence="1 2" key="1">
    <citation type="submission" date="2019-12" db="EMBL/GenBank/DDBJ databases">
        <title>Enteriobacteria Tanzani isolates_8377-8380.</title>
        <authorList>
            <person name="Subbiah M."/>
            <person name="Call D."/>
        </authorList>
    </citation>
    <scope>NUCLEOTIDE SEQUENCE [LARGE SCALE GENOMIC DNA]</scope>
    <source>
        <strain evidence="1 2">8379wE2</strain>
    </source>
</reference>
<protein>
    <submittedName>
        <fullName evidence="1">Glucose-1-phosphate thymidylyltransferase</fullName>
    </submittedName>
</protein>
<accession>A0A8T5ZH02</accession>
<dbReference type="EMBL" id="WTQT01000288">
    <property type="protein sequence ID" value="MWR39136.1"/>
    <property type="molecule type" value="Genomic_DNA"/>
</dbReference>
<organism evidence="1 2">
    <name type="scientific">Escherichia coli</name>
    <dbReference type="NCBI Taxonomy" id="562"/>
    <lineage>
        <taxon>Bacteria</taxon>
        <taxon>Pseudomonadati</taxon>
        <taxon>Pseudomonadota</taxon>
        <taxon>Gammaproteobacteria</taxon>
        <taxon>Enterobacterales</taxon>
        <taxon>Enterobacteriaceae</taxon>
        <taxon>Escherichia</taxon>
    </lineage>
</organism>
<sequence>IDAEQVKVLAEPLKKNAYGQYLLKMIKG</sequence>
<feature type="non-terminal residue" evidence="1">
    <location>
        <position position="1"/>
    </location>
</feature>
<gene>
    <name evidence="1" type="ORF">GP975_13895</name>
</gene>
<evidence type="ECO:0000313" key="1">
    <source>
        <dbReference type="EMBL" id="MWR39136.1"/>
    </source>
</evidence>